<dbReference type="RefSeq" id="WP_169144680.1">
    <property type="nucleotide sequence ID" value="NZ_JABBGA010000003.1"/>
</dbReference>
<dbReference type="PANTHER" id="PTHR38009:SF1">
    <property type="entry name" value="CONSERVED HYPOTHETICAL PHAGE TAIL PROTEIN"/>
    <property type="match status" value="1"/>
</dbReference>
<organism evidence="1 2">
    <name type="scientific">Zoogloea dura</name>
    <dbReference type="NCBI Taxonomy" id="2728840"/>
    <lineage>
        <taxon>Bacteria</taxon>
        <taxon>Pseudomonadati</taxon>
        <taxon>Pseudomonadota</taxon>
        <taxon>Betaproteobacteria</taxon>
        <taxon>Rhodocyclales</taxon>
        <taxon>Zoogloeaceae</taxon>
        <taxon>Zoogloea</taxon>
    </lineage>
</organism>
<comment type="caution">
    <text evidence="1">The sequence shown here is derived from an EMBL/GenBank/DDBJ whole genome shotgun (WGS) entry which is preliminary data.</text>
</comment>
<dbReference type="Proteomes" id="UP000580043">
    <property type="component" value="Unassembled WGS sequence"/>
</dbReference>
<protein>
    <submittedName>
        <fullName evidence="1">Phage tail protein</fullName>
    </submittedName>
</protein>
<dbReference type="InterPro" id="IPR011747">
    <property type="entry name" value="CHP02241"/>
</dbReference>
<dbReference type="Pfam" id="PF06841">
    <property type="entry name" value="Phage_T4_gp19"/>
    <property type="match status" value="1"/>
</dbReference>
<dbReference type="EMBL" id="JABBGA010000003">
    <property type="protein sequence ID" value="NML25027.1"/>
    <property type="molecule type" value="Genomic_DNA"/>
</dbReference>
<name>A0A848FYM3_9RHOO</name>
<dbReference type="NCBIfam" id="TIGR02241">
    <property type="entry name" value="conserved hypothetical phage tail region protein"/>
    <property type="match status" value="1"/>
</dbReference>
<dbReference type="PANTHER" id="PTHR38009">
    <property type="entry name" value="CONSERVED HYPOTHETICAL PHAGE TAIL PROTEIN"/>
    <property type="match status" value="1"/>
</dbReference>
<gene>
    <name evidence="1" type="ORF">HHL15_04700</name>
</gene>
<dbReference type="InterPro" id="IPR010667">
    <property type="entry name" value="Phage_T4_Gp19"/>
</dbReference>
<sequence>MYTPPVGFHFKVEVLGLPRAVDDDVRFTEVSGLSFELTTEEVPEGGENRFIQRYPVRVKYPDLVLKRGLLKSSAIWDWTRDSIENLDIRPCNVDVKLLNEEHQPLITWHLVGAWPVKWAVTDLNASNNAVVVETLQLAYQYFTVDKS</sequence>
<dbReference type="GO" id="GO:0005198">
    <property type="term" value="F:structural molecule activity"/>
    <property type="evidence" value="ECO:0007669"/>
    <property type="project" value="InterPro"/>
</dbReference>
<reference evidence="1 2" key="1">
    <citation type="submission" date="2020-04" db="EMBL/GenBank/DDBJ databases">
        <title>Zoogloea sp. G-4-1-14 isolated from soil.</title>
        <authorList>
            <person name="Dahal R.H."/>
        </authorList>
    </citation>
    <scope>NUCLEOTIDE SEQUENCE [LARGE SCALE GENOMIC DNA]</scope>
    <source>
        <strain evidence="1 2">G-4-1-14</strain>
    </source>
</reference>
<accession>A0A848FYM3</accession>
<evidence type="ECO:0000313" key="2">
    <source>
        <dbReference type="Proteomes" id="UP000580043"/>
    </source>
</evidence>
<evidence type="ECO:0000313" key="1">
    <source>
        <dbReference type="EMBL" id="NML25027.1"/>
    </source>
</evidence>
<proteinExistence type="predicted"/>
<dbReference type="AlphaFoldDB" id="A0A848FYM3"/>
<keyword evidence="2" id="KW-1185">Reference proteome</keyword>